<feature type="chain" id="PRO_5042048770" description="Secreted protein" evidence="1">
    <location>
        <begin position="17"/>
        <end position="214"/>
    </location>
</feature>
<dbReference type="Proteomes" id="UP001285441">
    <property type="component" value="Unassembled WGS sequence"/>
</dbReference>
<comment type="caution">
    <text evidence="2">The sequence shown here is derived from an EMBL/GenBank/DDBJ whole genome shotgun (WGS) entry which is preliminary data.</text>
</comment>
<protein>
    <recommendedName>
        <fullName evidence="4">Secreted protein</fullName>
    </recommendedName>
</protein>
<reference evidence="2" key="2">
    <citation type="submission" date="2023-06" db="EMBL/GenBank/DDBJ databases">
        <authorList>
            <consortium name="Lawrence Berkeley National Laboratory"/>
            <person name="Haridas S."/>
            <person name="Hensen N."/>
            <person name="Bonometti L."/>
            <person name="Westerberg I."/>
            <person name="Brannstrom I.O."/>
            <person name="Guillou S."/>
            <person name="Cros-Aarteil S."/>
            <person name="Calhoun S."/>
            <person name="Kuo A."/>
            <person name="Mondo S."/>
            <person name="Pangilinan J."/>
            <person name="Riley R."/>
            <person name="LaButti K."/>
            <person name="Andreopoulos B."/>
            <person name="Lipzen A."/>
            <person name="Chen C."/>
            <person name="Yanf M."/>
            <person name="Daum C."/>
            <person name="Ng V."/>
            <person name="Clum A."/>
            <person name="Steindorff A."/>
            <person name="Ohm R."/>
            <person name="Martin F."/>
            <person name="Silar P."/>
            <person name="Natvig D."/>
            <person name="Lalanne C."/>
            <person name="Gautier V."/>
            <person name="Ament-velasquez S.L."/>
            <person name="Kruys A."/>
            <person name="Hutchinson M.I."/>
            <person name="Powell A.J."/>
            <person name="Barry K."/>
            <person name="Miller A.N."/>
            <person name="Grigoriev I.V."/>
            <person name="Debuchy R."/>
            <person name="Gladieux P."/>
            <person name="Thoren M.H."/>
            <person name="Johannesson H."/>
        </authorList>
    </citation>
    <scope>NUCLEOTIDE SEQUENCE</scope>
    <source>
        <strain evidence="2">CBS 232.78</strain>
    </source>
</reference>
<evidence type="ECO:0000256" key="1">
    <source>
        <dbReference type="SAM" id="SignalP"/>
    </source>
</evidence>
<dbReference type="AlphaFoldDB" id="A0AAE0NUD2"/>
<sequence>MHLFHYFPLFAGLAAALPAANAPSSHLKQRQSAPQGVQVAEIAYSGSGCGAKSYPAQSLSDPTTISVPKTNFTAEAGKSQAQVVDTRTTCQILIKVNQPSGWQYSIAKADYYGRVHLPAGVTGISTTTYSFSGDTKKVSKAYYFDGPFDGLYYRNDRIVDTDRIWSACGSAASLNITAELRVAPLTGQSSTRPASIEIFAPLGGKVGISWRTCT</sequence>
<evidence type="ECO:0008006" key="4">
    <source>
        <dbReference type="Google" id="ProtNLM"/>
    </source>
</evidence>
<dbReference type="PANTHER" id="PTHR38847">
    <property type="match status" value="1"/>
</dbReference>
<dbReference type="PANTHER" id="PTHR38847:SF1">
    <property type="entry name" value="PSEUDOURIDINE SYNTHASE RSUA_RLUA-LIKE DOMAIN-CONTAINING PROTEIN"/>
    <property type="match status" value="1"/>
</dbReference>
<organism evidence="2 3">
    <name type="scientific">Podospora didyma</name>
    <dbReference type="NCBI Taxonomy" id="330526"/>
    <lineage>
        <taxon>Eukaryota</taxon>
        <taxon>Fungi</taxon>
        <taxon>Dikarya</taxon>
        <taxon>Ascomycota</taxon>
        <taxon>Pezizomycotina</taxon>
        <taxon>Sordariomycetes</taxon>
        <taxon>Sordariomycetidae</taxon>
        <taxon>Sordariales</taxon>
        <taxon>Podosporaceae</taxon>
        <taxon>Podospora</taxon>
    </lineage>
</organism>
<name>A0AAE0NUD2_9PEZI</name>
<keyword evidence="3" id="KW-1185">Reference proteome</keyword>
<dbReference type="InterPro" id="IPR025649">
    <property type="entry name" value="DUF4360"/>
</dbReference>
<evidence type="ECO:0000313" key="3">
    <source>
        <dbReference type="Proteomes" id="UP001285441"/>
    </source>
</evidence>
<evidence type="ECO:0000313" key="2">
    <source>
        <dbReference type="EMBL" id="KAK3387837.1"/>
    </source>
</evidence>
<keyword evidence="1" id="KW-0732">Signal</keyword>
<dbReference type="EMBL" id="JAULSW010000003">
    <property type="protein sequence ID" value="KAK3387837.1"/>
    <property type="molecule type" value="Genomic_DNA"/>
</dbReference>
<feature type="signal peptide" evidence="1">
    <location>
        <begin position="1"/>
        <end position="16"/>
    </location>
</feature>
<reference evidence="2" key="1">
    <citation type="journal article" date="2023" name="Mol. Phylogenet. Evol.">
        <title>Genome-scale phylogeny and comparative genomics of the fungal order Sordariales.</title>
        <authorList>
            <person name="Hensen N."/>
            <person name="Bonometti L."/>
            <person name="Westerberg I."/>
            <person name="Brannstrom I.O."/>
            <person name="Guillou S."/>
            <person name="Cros-Aarteil S."/>
            <person name="Calhoun S."/>
            <person name="Haridas S."/>
            <person name="Kuo A."/>
            <person name="Mondo S."/>
            <person name="Pangilinan J."/>
            <person name="Riley R."/>
            <person name="LaButti K."/>
            <person name="Andreopoulos B."/>
            <person name="Lipzen A."/>
            <person name="Chen C."/>
            <person name="Yan M."/>
            <person name="Daum C."/>
            <person name="Ng V."/>
            <person name="Clum A."/>
            <person name="Steindorff A."/>
            <person name="Ohm R.A."/>
            <person name="Martin F."/>
            <person name="Silar P."/>
            <person name="Natvig D.O."/>
            <person name="Lalanne C."/>
            <person name="Gautier V."/>
            <person name="Ament-Velasquez S.L."/>
            <person name="Kruys A."/>
            <person name="Hutchinson M.I."/>
            <person name="Powell A.J."/>
            <person name="Barry K."/>
            <person name="Miller A.N."/>
            <person name="Grigoriev I.V."/>
            <person name="Debuchy R."/>
            <person name="Gladieux P."/>
            <person name="Hiltunen Thoren M."/>
            <person name="Johannesson H."/>
        </authorList>
    </citation>
    <scope>NUCLEOTIDE SEQUENCE</scope>
    <source>
        <strain evidence="2">CBS 232.78</strain>
    </source>
</reference>
<accession>A0AAE0NUD2</accession>
<proteinExistence type="predicted"/>
<gene>
    <name evidence="2" type="ORF">B0H63DRAFT_559286</name>
</gene>
<dbReference type="Pfam" id="PF14273">
    <property type="entry name" value="DUF4360"/>
    <property type="match status" value="1"/>
</dbReference>